<feature type="region of interest" description="Disordered" evidence="1">
    <location>
        <begin position="1"/>
        <end position="20"/>
    </location>
</feature>
<feature type="compositionally biased region" description="Basic and acidic residues" evidence="1">
    <location>
        <begin position="1"/>
        <end position="11"/>
    </location>
</feature>
<gene>
    <name evidence="2" type="ORF">VTL71DRAFT_5248</name>
</gene>
<organism evidence="2 3">
    <name type="scientific">Oculimacula yallundae</name>
    <dbReference type="NCBI Taxonomy" id="86028"/>
    <lineage>
        <taxon>Eukaryota</taxon>
        <taxon>Fungi</taxon>
        <taxon>Dikarya</taxon>
        <taxon>Ascomycota</taxon>
        <taxon>Pezizomycotina</taxon>
        <taxon>Leotiomycetes</taxon>
        <taxon>Helotiales</taxon>
        <taxon>Ploettnerulaceae</taxon>
        <taxon>Oculimacula</taxon>
    </lineage>
</organism>
<dbReference type="Proteomes" id="UP001595075">
    <property type="component" value="Unassembled WGS sequence"/>
</dbReference>
<protein>
    <submittedName>
        <fullName evidence="2">Uncharacterized protein</fullName>
    </submittedName>
</protein>
<accession>A0ABR4C333</accession>
<dbReference type="EMBL" id="JAZHXI010000015">
    <property type="protein sequence ID" value="KAL2063443.1"/>
    <property type="molecule type" value="Genomic_DNA"/>
</dbReference>
<name>A0ABR4C333_9HELO</name>
<sequence length="121" mass="13535">MTPAQDQERGRKGVNRLNPRQATGARLIDRAQLLENAPENEYLAYPSTIAIQQETALVGGFLKMVPRDLDCLSVRSIRGLLTRGIYWIELQVFSGTKLSAVDFKCSQSHKNSDLQSSKPLF</sequence>
<proteinExistence type="predicted"/>
<reference evidence="2 3" key="1">
    <citation type="journal article" date="2024" name="Commun. Biol.">
        <title>Comparative genomic analysis of thermophilic fungi reveals convergent evolutionary adaptations and gene losses.</title>
        <authorList>
            <person name="Steindorff A.S."/>
            <person name="Aguilar-Pontes M.V."/>
            <person name="Robinson A.J."/>
            <person name="Andreopoulos B."/>
            <person name="LaButti K."/>
            <person name="Kuo A."/>
            <person name="Mondo S."/>
            <person name="Riley R."/>
            <person name="Otillar R."/>
            <person name="Haridas S."/>
            <person name="Lipzen A."/>
            <person name="Grimwood J."/>
            <person name="Schmutz J."/>
            <person name="Clum A."/>
            <person name="Reid I.D."/>
            <person name="Moisan M.C."/>
            <person name="Butler G."/>
            <person name="Nguyen T.T.M."/>
            <person name="Dewar K."/>
            <person name="Conant G."/>
            <person name="Drula E."/>
            <person name="Henrissat B."/>
            <person name="Hansel C."/>
            <person name="Singer S."/>
            <person name="Hutchinson M.I."/>
            <person name="de Vries R.P."/>
            <person name="Natvig D.O."/>
            <person name="Powell A.J."/>
            <person name="Tsang A."/>
            <person name="Grigoriev I.V."/>
        </authorList>
    </citation>
    <scope>NUCLEOTIDE SEQUENCE [LARGE SCALE GENOMIC DNA]</scope>
    <source>
        <strain evidence="2 3">CBS 494.80</strain>
    </source>
</reference>
<evidence type="ECO:0000313" key="2">
    <source>
        <dbReference type="EMBL" id="KAL2063443.1"/>
    </source>
</evidence>
<evidence type="ECO:0000313" key="3">
    <source>
        <dbReference type="Proteomes" id="UP001595075"/>
    </source>
</evidence>
<evidence type="ECO:0000256" key="1">
    <source>
        <dbReference type="SAM" id="MobiDB-lite"/>
    </source>
</evidence>
<comment type="caution">
    <text evidence="2">The sequence shown here is derived from an EMBL/GenBank/DDBJ whole genome shotgun (WGS) entry which is preliminary data.</text>
</comment>
<keyword evidence="3" id="KW-1185">Reference proteome</keyword>